<name>A0A1Q6DXE9_METT1</name>
<organism evidence="1 2">
    <name type="scientific">Methanohalarchaeum thermophilum</name>
    <dbReference type="NCBI Taxonomy" id="1903181"/>
    <lineage>
        <taxon>Archaea</taxon>
        <taxon>Methanobacteriati</taxon>
        <taxon>Methanobacteriota</taxon>
        <taxon>Methanonatronarchaeia</taxon>
        <taxon>Methanonatronarchaeales</taxon>
        <taxon>Methanonatronarchaeaceae</taxon>
        <taxon>Candidatus Methanohalarchaeum</taxon>
    </lineage>
</organism>
<protein>
    <submittedName>
        <fullName evidence="1">Uncharacterized protein</fullName>
    </submittedName>
</protein>
<sequence length="61" mass="6961">MLVWGFNRAPKDMGSLFDRIDRPINCQLPLIGIEAIQVLQLIHLLQKSEILEEVSSTTKIK</sequence>
<comment type="caution">
    <text evidence="1">The sequence shown here is derived from an EMBL/GenBank/DDBJ whole genome shotgun (WGS) entry which is preliminary data.</text>
</comment>
<reference evidence="1" key="1">
    <citation type="submission" date="2016-12" db="EMBL/GenBank/DDBJ databases">
        <title>Discovery of methanogenic haloarchaea.</title>
        <authorList>
            <person name="Sorokin D.Y."/>
            <person name="Makarova K.S."/>
            <person name="Abbas B."/>
            <person name="Ferrer M."/>
            <person name="Golyshin P.N."/>
        </authorList>
    </citation>
    <scope>NUCLEOTIDE SEQUENCE [LARGE SCALE GENOMIC DNA]</scope>
    <source>
        <strain evidence="1">HMET1</strain>
    </source>
</reference>
<gene>
    <name evidence="1" type="ORF">BTN85_1555</name>
</gene>
<evidence type="ECO:0000313" key="1">
    <source>
        <dbReference type="EMBL" id="OKY79049.1"/>
    </source>
</evidence>
<dbReference type="InParanoid" id="A0A1Q6DXE9"/>
<evidence type="ECO:0000313" key="2">
    <source>
        <dbReference type="Proteomes" id="UP000185744"/>
    </source>
</evidence>
<proteinExistence type="predicted"/>
<dbReference type="AlphaFoldDB" id="A0A1Q6DXE9"/>
<accession>A0A1Q6DXE9</accession>
<dbReference type="EMBL" id="MSDW01000001">
    <property type="protein sequence ID" value="OKY79049.1"/>
    <property type="molecule type" value="Genomic_DNA"/>
</dbReference>
<keyword evidence="2" id="KW-1185">Reference proteome</keyword>
<dbReference type="Proteomes" id="UP000185744">
    <property type="component" value="Unassembled WGS sequence"/>
</dbReference>